<dbReference type="EMBL" id="CM023490">
    <property type="protein sequence ID" value="KAH6942584.1"/>
    <property type="molecule type" value="Genomic_DNA"/>
</dbReference>
<reference evidence="1" key="1">
    <citation type="submission" date="2020-05" db="EMBL/GenBank/DDBJ databases">
        <title>Large-scale comparative analyses of tick genomes elucidate their genetic diversity and vector capacities.</title>
        <authorList>
            <person name="Jia N."/>
            <person name="Wang J."/>
            <person name="Shi W."/>
            <person name="Du L."/>
            <person name="Sun Y."/>
            <person name="Zhan W."/>
            <person name="Jiang J."/>
            <person name="Wang Q."/>
            <person name="Zhang B."/>
            <person name="Ji P."/>
            <person name="Sakyi L.B."/>
            <person name="Cui X."/>
            <person name="Yuan T."/>
            <person name="Jiang B."/>
            <person name="Yang W."/>
            <person name="Lam T.T.-Y."/>
            <person name="Chang Q."/>
            <person name="Ding S."/>
            <person name="Wang X."/>
            <person name="Zhu J."/>
            <person name="Ruan X."/>
            <person name="Zhao L."/>
            <person name="Wei J."/>
            <person name="Que T."/>
            <person name="Du C."/>
            <person name="Cheng J."/>
            <person name="Dai P."/>
            <person name="Han X."/>
            <person name="Huang E."/>
            <person name="Gao Y."/>
            <person name="Liu J."/>
            <person name="Shao H."/>
            <person name="Ye R."/>
            <person name="Li L."/>
            <person name="Wei W."/>
            <person name="Wang X."/>
            <person name="Wang C."/>
            <person name="Yang T."/>
            <person name="Huo Q."/>
            <person name="Li W."/>
            <person name="Guo W."/>
            <person name="Chen H."/>
            <person name="Zhou L."/>
            <person name="Ni X."/>
            <person name="Tian J."/>
            <person name="Zhou Y."/>
            <person name="Sheng Y."/>
            <person name="Liu T."/>
            <person name="Pan Y."/>
            <person name="Xia L."/>
            <person name="Li J."/>
            <person name="Zhao F."/>
            <person name="Cao W."/>
        </authorList>
    </citation>
    <scope>NUCLEOTIDE SEQUENCE</scope>
    <source>
        <strain evidence="1">Hyas-2018</strain>
    </source>
</reference>
<organism evidence="1 2">
    <name type="scientific">Hyalomma asiaticum</name>
    <name type="common">Tick</name>
    <dbReference type="NCBI Taxonomy" id="266040"/>
    <lineage>
        <taxon>Eukaryota</taxon>
        <taxon>Metazoa</taxon>
        <taxon>Ecdysozoa</taxon>
        <taxon>Arthropoda</taxon>
        <taxon>Chelicerata</taxon>
        <taxon>Arachnida</taxon>
        <taxon>Acari</taxon>
        <taxon>Parasitiformes</taxon>
        <taxon>Ixodida</taxon>
        <taxon>Ixodoidea</taxon>
        <taxon>Ixodidae</taxon>
        <taxon>Hyalomminae</taxon>
        <taxon>Hyalomma</taxon>
    </lineage>
</organism>
<protein>
    <submittedName>
        <fullName evidence="1">Uncharacterized protein</fullName>
    </submittedName>
</protein>
<evidence type="ECO:0000313" key="2">
    <source>
        <dbReference type="Proteomes" id="UP000821845"/>
    </source>
</evidence>
<sequence length="114" mass="12967">MQKADSREGYEEKEEEEASCCIGPLGRATWTYFLDLAPHYASEVTAEASRTRPTYLALPLRPRRQPSSGTMGKEAMRCYRCTLKGHRAYECRRRLVCTAYKGRHASTLCDLIEG</sequence>
<proteinExistence type="predicted"/>
<name>A0ACB7T8U3_HYAAI</name>
<keyword evidence="2" id="KW-1185">Reference proteome</keyword>
<dbReference type="Proteomes" id="UP000821845">
    <property type="component" value="Chromosome 10"/>
</dbReference>
<comment type="caution">
    <text evidence="1">The sequence shown here is derived from an EMBL/GenBank/DDBJ whole genome shotgun (WGS) entry which is preliminary data.</text>
</comment>
<accession>A0ACB7T8U3</accession>
<gene>
    <name evidence="1" type="ORF">HPB50_008241</name>
</gene>
<evidence type="ECO:0000313" key="1">
    <source>
        <dbReference type="EMBL" id="KAH6942584.1"/>
    </source>
</evidence>